<dbReference type="AlphaFoldDB" id="A0A835LUH3"/>
<gene>
    <name evidence="7" type="ORF">IFM89_010825</name>
</gene>
<organism evidence="7 8">
    <name type="scientific">Coptis chinensis</name>
    <dbReference type="NCBI Taxonomy" id="261450"/>
    <lineage>
        <taxon>Eukaryota</taxon>
        <taxon>Viridiplantae</taxon>
        <taxon>Streptophyta</taxon>
        <taxon>Embryophyta</taxon>
        <taxon>Tracheophyta</taxon>
        <taxon>Spermatophyta</taxon>
        <taxon>Magnoliopsida</taxon>
        <taxon>Ranunculales</taxon>
        <taxon>Ranunculaceae</taxon>
        <taxon>Coptidoideae</taxon>
        <taxon>Coptis</taxon>
    </lineage>
</organism>
<dbReference type="GO" id="GO:0005524">
    <property type="term" value="F:ATP binding"/>
    <property type="evidence" value="ECO:0007669"/>
    <property type="project" value="UniProtKB-KW"/>
</dbReference>
<evidence type="ECO:0000256" key="1">
    <source>
        <dbReference type="ARBA" id="ARBA00006607"/>
    </source>
</evidence>
<keyword evidence="6" id="KW-1133">Transmembrane helix</keyword>
<evidence type="ECO:0000256" key="2">
    <source>
        <dbReference type="ARBA" id="ARBA00022741"/>
    </source>
</evidence>
<dbReference type="PROSITE" id="PS00296">
    <property type="entry name" value="CHAPERONINS_CPN60"/>
    <property type="match status" value="1"/>
</dbReference>
<name>A0A835LUH3_9MAGN</name>
<keyword evidence="2" id="KW-0547">Nucleotide-binding</keyword>
<dbReference type="OrthoDB" id="1733909at2759"/>
<evidence type="ECO:0000256" key="4">
    <source>
        <dbReference type="ARBA" id="ARBA00023186"/>
    </source>
</evidence>
<dbReference type="SUPFAM" id="SSF52029">
    <property type="entry name" value="GroEL apical domain-like"/>
    <property type="match status" value="1"/>
</dbReference>
<proteinExistence type="inferred from homology"/>
<accession>A0A835LUH3</accession>
<dbReference type="Pfam" id="PF00118">
    <property type="entry name" value="Cpn60_TCP1"/>
    <property type="match status" value="1"/>
</dbReference>
<dbReference type="InterPro" id="IPR001844">
    <property type="entry name" value="Cpn60/GroEL"/>
</dbReference>
<feature type="transmembrane region" description="Helical" evidence="6">
    <location>
        <begin position="84"/>
        <end position="107"/>
    </location>
</feature>
<keyword evidence="8" id="KW-1185">Reference proteome</keyword>
<keyword evidence="6" id="KW-0472">Membrane</keyword>
<evidence type="ECO:0000256" key="6">
    <source>
        <dbReference type="SAM" id="Phobius"/>
    </source>
</evidence>
<keyword evidence="6" id="KW-0812">Transmembrane</keyword>
<dbReference type="InterPro" id="IPR018370">
    <property type="entry name" value="Chaperonin_Cpn60_CS"/>
</dbReference>
<protein>
    <submittedName>
        <fullName evidence="7">Uncharacterized protein</fullName>
    </submittedName>
</protein>
<evidence type="ECO:0000313" key="7">
    <source>
        <dbReference type="EMBL" id="KAF9608693.1"/>
    </source>
</evidence>
<dbReference type="EMBL" id="JADFTS010000004">
    <property type="protein sequence ID" value="KAF9608693.1"/>
    <property type="molecule type" value="Genomic_DNA"/>
</dbReference>
<dbReference type="Gene3D" id="1.10.560.10">
    <property type="entry name" value="GroEL-like equatorial domain"/>
    <property type="match status" value="1"/>
</dbReference>
<dbReference type="InterPro" id="IPR027410">
    <property type="entry name" value="TCP-1-like_intermed_sf"/>
</dbReference>
<evidence type="ECO:0000256" key="3">
    <source>
        <dbReference type="ARBA" id="ARBA00022840"/>
    </source>
</evidence>
<comment type="similarity">
    <text evidence="1 5">Belongs to the chaperonin (HSP60) family.</text>
</comment>
<keyword evidence="3" id="KW-0067">ATP-binding</keyword>
<dbReference type="InterPro" id="IPR002423">
    <property type="entry name" value="Cpn60/GroEL/TCP-1"/>
</dbReference>
<sequence length="373" mass="41387">MKSNNNYVQDGNKYNNALFSLNATSDNIRTDQENSIGDFASWNQLQTHPAKRSRIQKDDTEGEQTRDFLGVGVRTMCSTSMDGWIVNCAVNIFPLLLTFVCCILSVIGAEFQASYLGLMIENTEVEQLGIARKVTISKDSTTIITDAASKDEIQARIAQIKRELSETDSVYDFEKLAERIAKLSGGVAVIKVGAATETELEDRKLQIEDAKNATFAAIEEGIVPGGGAALVHLSMFVPAIKEKLDDADERLGERLGANIVQKGILDLKLEFVSPSLINFMSRLSSLRTRVASFFKRQLPLWSKVMGNLVRDLFMNSKDAISMKMELSWRFQEALEKSRMVESLTTELEIVKVEMVQALNNEILAASSVQQAPE</sequence>
<reference evidence="7 8" key="1">
    <citation type="submission" date="2020-10" db="EMBL/GenBank/DDBJ databases">
        <title>The Coptis chinensis genome and diversification of protoberbering-type alkaloids.</title>
        <authorList>
            <person name="Wang B."/>
            <person name="Shu S."/>
            <person name="Song C."/>
            <person name="Liu Y."/>
        </authorList>
    </citation>
    <scope>NUCLEOTIDE SEQUENCE [LARGE SCALE GENOMIC DNA]</scope>
    <source>
        <strain evidence="7">HL-2020</strain>
        <tissue evidence="7">Leaf</tissue>
    </source>
</reference>
<dbReference type="PRINTS" id="PR00298">
    <property type="entry name" value="CHAPERONIN60"/>
</dbReference>
<dbReference type="SUPFAM" id="SSF54849">
    <property type="entry name" value="GroEL-intermediate domain like"/>
    <property type="match status" value="1"/>
</dbReference>
<keyword evidence="4" id="KW-0143">Chaperone</keyword>
<dbReference type="InterPro" id="IPR027413">
    <property type="entry name" value="GROEL-like_equatorial_sf"/>
</dbReference>
<evidence type="ECO:0000256" key="5">
    <source>
        <dbReference type="RuleBase" id="RU000418"/>
    </source>
</evidence>
<dbReference type="GO" id="GO:0140662">
    <property type="term" value="F:ATP-dependent protein folding chaperone"/>
    <property type="evidence" value="ECO:0007669"/>
    <property type="project" value="InterPro"/>
</dbReference>
<comment type="caution">
    <text evidence="7">The sequence shown here is derived from an EMBL/GenBank/DDBJ whole genome shotgun (WGS) entry which is preliminary data.</text>
</comment>
<dbReference type="InterPro" id="IPR027409">
    <property type="entry name" value="GroEL-like_apical_dom_sf"/>
</dbReference>
<evidence type="ECO:0000313" key="8">
    <source>
        <dbReference type="Proteomes" id="UP000631114"/>
    </source>
</evidence>
<dbReference type="GO" id="GO:0042026">
    <property type="term" value="P:protein refolding"/>
    <property type="evidence" value="ECO:0007669"/>
    <property type="project" value="InterPro"/>
</dbReference>
<dbReference type="Proteomes" id="UP000631114">
    <property type="component" value="Unassembled WGS sequence"/>
</dbReference>
<dbReference type="PANTHER" id="PTHR45633">
    <property type="entry name" value="60 KDA HEAT SHOCK PROTEIN, MITOCHONDRIAL"/>
    <property type="match status" value="1"/>
</dbReference>